<evidence type="ECO:0000313" key="1">
    <source>
        <dbReference type="EMBL" id="AVF29012.1"/>
    </source>
</evidence>
<keyword evidence="1" id="KW-0614">Plasmid</keyword>
<proteinExistence type="predicted"/>
<dbReference type="AlphaFoldDB" id="A0A2L1UKD7"/>
<dbReference type="Proteomes" id="UP000239833">
    <property type="component" value="Plasmid unnamed3"/>
</dbReference>
<evidence type="ECO:0000313" key="2">
    <source>
        <dbReference type="Proteomes" id="UP000239833"/>
    </source>
</evidence>
<name>A0A2L1UKD7_9BACL</name>
<reference evidence="2" key="1">
    <citation type="submission" date="2017-02" db="EMBL/GenBank/DDBJ databases">
        <title>Delineation of Paenibacillus larvae strains originating from foulbrood outbreaks.</title>
        <authorList>
            <person name="Beims H."/>
            <person name="Bunk B."/>
            <person name="Sproeer C."/>
            <person name="Mohr K.I."/>
            <person name="Pradella S."/>
            <person name="Guenther G."/>
            <person name="Rohde M."/>
            <person name="von der Ohe W."/>
            <person name="Steinert M."/>
        </authorList>
    </citation>
    <scope>NUCLEOTIDE SEQUENCE [LARGE SCALE GENOMIC DNA]</scope>
    <source>
        <strain evidence="2">Eric_III</strain>
        <plasmid evidence="2">Plasmid unnamed3</plasmid>
    </source>
</reference>
<dbReference type="EMBL" id="CP019658">
    <property type="protein sequence ID" value="AVF29012.1"/>
    <property type="molecule type" value="Genomic_DNA"/>
</dbReference>
<sequence>MEIHIEEAPSDYWAWCLFYGWYSIFIRIRSLSSSKKEIEKYFSVEQNYTGESDYEEFKDFVFSTNPSEMIFHVYKHGLFKQLL</sequence>
<protein>
    <submittedName>
        <fullName evidence="1">Uncharacterized protein</fullName>
    </submittedName>
</protein>
<dbReference type="GeneID" id="64221163"/>
<accession>A0A2L1UKD7</accession>
<geneLocation type="plasmid" evidence="1">
    <name>unnamed3</name>
</geneLocation>
<organism evidence="1 2">
    <name type="scientific">Paenibacillus larvae subsp. larvae</name>
    <dbReference type="NCBI Taxonomy" id="147375"/>
    <lineage>
        <taxon>Bacteria</taxon>
        <taxon>Bacillati</taxon>
        <taxon>Bacillota</taxon>
        <taxon>Bacilli</taxon>
        <taxon>Bacillales</taxon>
        <taxon>Paenibacillaceae</taxon>
        <taxon>Paenibacillus</taxon>
    </lineage>
</organism>
<gene>
    <name evidence="1" type="ORF">ERICIII_05012</name>
</gene>
<dbReference type="RefSeq" id="WP_077997771.1">
    <property type="nucleotide sequence ID" value="NZ_CP019658.1"/>
</dbReference>